<name>A0A1I6VYE0_9ACTN</name>
<evidence type="ECO:0000256" key="2">
    <source>
        <dbReference type="RuleBase" id="RU003452"/>
    </source>
</evidence>
<dbReference type="AlphaFoldDB" id="A0A1I6VYE0"/>
<dbReference type="Gene3D" id="3.30.2140.10">
    <property type="entry name" value="Arylamine N-acetyltransferase"/>
    <property type="match status" value="1"/>
</dbReference>
<dbReference type="Pfam" id="PF00797">
    <property type="entry name" value="Acetyltransf_2"/>
    <property type="match status" value="1"/>
</dbReference>
<protein>
    <submittedName>
        <fullName evidence="3">N-hydroxyarylamine O-acetyltransferase</fullName>
    </submittedName>
</protein>
<dbReference type="Proteomes" id="UP000198873">
    <property type="component" value="Unassembled WGS sequence"/>
</dbReference>
<dbReference type="EMBL" id="FPAB01000011">
    <property type="protein sequence ID" value="SFT18747.1"/>
    <property type="molecule type" value="Genomic_DNA"/>
</dbReference>
<dbReference type="PANTHER" id="PTHR11786:SF0">
    <property type="entry name" value="ARYLAMINE N-ACETYLTRANSFERASE 4-RELATED"/>
    <property type="match status" value="1"/>
</dbReference>
<dbReference type="PRINTS" id="PR01543">
    <property type="entry name" value="ANATRNSFRASE"/>
</dbReference>
<dbReference type="InterPro" id="IPR038765">
    <property type="entry name" value="Papain-like_cys_pep_sf"/>
</dbReference>
<reference evidence="4" key="1">
    <citation type="submission" date="2016-10" db="EMBL/GenBank/DDBJ databases">
        <authorList>
            <person name="Varghese N."/>
            <person name="Submissions S."/>
        </authorList>
    </citation>
    <scope>NUCLEOTIDE SEQUENCE [LARGE SCALE GENOMIC DNA]</scope>
    <source>
        <strain evidence="4">CGMCC 4.7047</strain>
    </source>
</reference>
<accession>A0A1I6VYE0</accession>
<dbReference type="PANTHER" id="PTHR11786">
    <property type="entry name" value="N-HYDROXYARYLAMINE O-ACETYLTRANSFERASE"/>
    <property type="match status" value="1"/>
</dbReference>
<keyword evidence="3" id="KW-0808">Transferase</keyword>
<gene>
    <name evidence="3" type="ORF">SAMN05444716_11113</name>
</gene>
<dbReference type="InterPro" id="IPR001447">
    <property type="entry name" value="Arylamine_N-AcTrfase"/>
</dbReference>
<dbReference type="STRING" id="1176198.SAMN05444716_11113"/>
<dbReference type="RefSeq" id="WP_093844294.1">
    <property type="nucleotide sequence ID" value="NZ_FPAB01000011.1"/>
</dbReference>
<organism evidence="3 4">
    <name type="scientific">Streptomyces harbinensis</name>
    <dbReference type="NCBI Taxonomy" id="1176198"/>
    <lineage>
        <taxon>Bacteria</taxon>
        <taxon>Bacillati</taxon>
        <taxon>Actinomycetota</taxon>
        <taxon>Actinomycetes</taxon>
        <taxon>Kitasatosporales</taxon>
        <taxon>Streptomycetaceae</taxon>
        <taxon>Streptomyces</taxon>
    </lineage>
</organism>
<dbReference type="Gene3D" id="2.40.128.150">
    <property type="entry name" value="Cysteine proteinases"/>
    <property type="match status" value="1"/>
</dbReference>
<proteinExistence type="inferred from homology"/>
<keyword evidence="4" id="KW-1185">Reference proteome</keyword>
<evidence type="ECO:0000256" key="1">
    <source>
        <dbReference type="ARBA" id="ARBA00006547"/>
    </source>
</evidence>
<dbReference type="SUPFAM" id="SSF54001">
    <property type="entry name" value="Cysteine proteinases"/>
    <property type="match status" value="1"/>
</dbReference>
<comment type="similarity">
    <text evidence="1 2">Belongs to the arylamine N-acetyltransferase family.</text>
</comment>
<dbReference type="GO" id="GO:0016407">
    <property type="term" value="F:acetyltransferase activity"/>
    <property type="evidence" value="ECO:0007669"/>
    <property type="project" value="InterPro"/>
</dbReference>
<evidence type="ECO:0000313" key="3">
    <source>
        <dbReference type="EMBL" id="SFT18747.1"/>
    </source>
</evidence>
<sequence length="278" mass="30865">MHPDLPDPDRLRAYLERIGAPDPGPPDLPYLRLLHQRHQRTVPFETLSIHLGEDIVLDYAALVAKVVDRRRGGFCYELNGAFAALLTALGYRVTLLAARIHGEHGFGPPLDHLALRVDLDEPWLVDVGAGRFADFPLRLAERGEQPDPGGVFQLTETPEGDLDLHRNGEPHSRLELRPRSLADFTMACWWQRTAPQSDFTASPTCSRLTEDGRVTLRGDRLITTGPDGRREETLPDERAVLAAYREHFGIDLSPGNPVTGRYAHAGDPAAARELCPAR</sequence>
<evidence type="ECO:0000313" key="4">
    <source>
        <dbReference type="Proteomes" id="UP000198873"/>
    </source>
</evidence>